<comment type="caution">
    <text evidence="1">The sequence shown here is derived from an EMBL/GenBank/DDBJ whole genome shotgun (WGS) entry which is preliminary data.</text>
</comment>
<dbReference type="Proteomes" id="UP001190700">
    <property type="component" value="Unassembled WGS sequence"/>
</dbReference>
<name>A0AAE0FTU9_9CHLO</name>
<dbReference type="PANTHER" id="PTHR22772:SF4">
    <property type="entry name" value="ZINC FINGER ZZ-TYPE AND EF-HAND DOMAIN-CONTAINING PROTEIN 1"/>
    <property type="match status" value="1"/>
</dbReference>
<protein>
    <submittedName>
        <fullName evidence="1">Uncharacterized protein</fullName>
    </submittedName>
</protein>
<accession>A0AAE0FTU9</accession>
<evidence type="ECO:0000313" key="1">
    <source>
        <dbReference type="EMBL" id="KAK3265794.1"/>
    </source>
</evidence>
<proteinExistence type="predicted"/>
<sequence length="870" mass="92529">MGDAFGVLLQQQASGGAVTLYKNGVMHPQRCAVRRAFTHLFPAIIPSELSDGGHAEIITDFLAPMPASLPRVGQEAPACRMGALPAASLQVCGLSQLHVAELMGTCRDIYSHATESDDRQGAGEVVREVAALACDAWETLAMLRHTEAWTATLEAGGGAEGGPSAGAVLENRGTVFMLMQGMPECLAGLGAARLGSLLNGLVHLAEEAMDRMLEDGTKAEMVMKRRTLEQRQRLLLDAQRHLTVAMLAGYSPDGKPRMSRLAQDGVGGWPAVALRHTQELQRLTEKYMSAVQKTPAGQERVAVVELLLRDGILGGCLPEWLAAGLQAHHIDFSAASAQLPVGAVLESIKQLAQSVSPQLAGMCDVLEGAGAARIPLAGGLMGGGDMQTWKHIIESPHPYLPNMDSTELQVLEVPPTVKNLKISFASECQTEPSYDQLTLAFKSSEADTLLLAVTREGAETWPDIDVPDGVTALHTSFKSDGSNEFWGYSFTISGQQAGSAMLDRMQARDPRMLLLDARLSCDLLMLQAVRMPPGAESEGGKEQEGAVGGPAWVLKQGLLVVESPSPTELAAAPQATSVEEAWKTAASRPTVDEGTHVAEFLRSLCEGRGGGQALWDDCCTAYHRLAANPDAAPPEEPEEVAATARAVFAAMLHHGGEASRALHLTAGAEMTGEAERVALREAISRGALECFAAARTVLASEGVVAEASPSERDRRAAELQARATLLMELKPLTPSERGALTLHKSASITVGTRTRSAGRQASGERASTISGEEAAVTATVAGGALRRKVGKLLGRSRGIVAMRRLERMASGKAEERVAESRLGPCLLSAALEAESTGHLIMRSTRNPALNQMRDFFNLRPARWTFPPARR</sequence>
<dbReference type="PANTHER" id="PTHR22772">
    <property type="entry name" value="NOVEL ZZ TYPE ZINC FINGER DOMAIN CONTAINING PROTEIN"/>
    <property type="match status" value="1"/>
</dbReference>
<evidence type="ECO:0000313" key="2">
    <source>
        <dbReference type="Proteomes" id="UP001190700"/>
    </source>
</evidence>
<reference evidence="1 2" key="1">
    <citation type="journal article" date="2015" name="Genome Biol. Evol.">
        <title>Comparative Genomics of a Bacterivorous Green Alga Reveals Evolutionary Causalities and Consequences of Phago-Mixotrophic Mode of Nutrition.</title>
        <authorList>
            <person name="Burns J.A."/>
            <person name="Paasch A."/>
            <person name="Narechania A."/>
            <person name="Kim E."/>
        </authorList>
    </citation>
    <scope>NUCLEOTIDE SEQUENCE [LARGE SCALE GENOMIC DNA]</scope>
    <source>
        <strain evidence="1 2">PLY_AMNH</strain>
    </source>
</reference>
<dbReference type="InterPro" id="IPR040099">
    <property type="entry name" value="ZZEF1"/>
</dbReference>
<dbReference type="EMBL" id="LGRX02013704">
    <property type="protein sequence ID" value="KAK3265794.1"/>
    <property type="molecule type" value="Genomic_DNA"/>
</dbReference>
<gene>
    <name evidence="1" type="ORF">CYMTET_25552</name>
</gene>
<dbReference type="AlphaFoldDB" id="A0AAE0FTU9"/>
<organism evidence="1 2">
    <name type="scientific">Cymbomonas tetramitiformis</name>
    <dbReference type="NCBI Taxonomy" id="36881"/>
    <lineage>
        <taxon>Eukaryota</taxon>
        <taxon>Viridiplantae</taxon>
        <taxon>Chlorophyta</taxon>
        <taxon>Pyramimonadophyceae</taxon>
        <taxon>Pyramimonadales</taxon>
        <taxon>Pyramimonadaceae</taxon>
        <taxon>Cymbomonas</taxon>
    </lineage>
</organism>
<keyword evidence="2" id="KW-1185">Reference proteome</keyword>